<dbReference type="Proteomes" id="UP000476411">
    <property type="component" value="Chromosome"/>
</dbReference>
<evidence type="ECO:0000256" key="1">
    <source>
        <dbReference type="SAM" id="Phobius"/>
    </source>
</evidence>
<keyword evidence="3" id="KW-1185">Reference proteome</keyword>
<feature type="transmembrane region" description="Helical" evidence="1">
    <location>
        <begin position="80"/>
        <end position="98"/>
    </location>
</feature>
<protein>
    <submittedName>
        <fullName evidence="2">Uncharacterized protein</fullName>
    </submittedName>
</protein>
<evidence type="ECO:0000313" key="2">
    <source>
        <dbReference type="EMBL" id="QHS61162.1"/>
    </source>
</evidence>
<accession>A0A6B9ZFE2</accession>
<dbReference type="EMBL" id="CP048113">
    <property type="protein sequence ID" value="QHS61162.1"/>
    <property type="molecule type" value="Genomic_DNA"/>
</dbReference>
<keyword evidence="1" id="KW-0812">Transmembrane</keyword>
<feature type="transmembrane region" description="Helical" evidence="1">
    <location>
        <begin position="7"/>
        <end position="28"/>
    </location>
</feature>
<evidence type="ECO:0000313" key="3">
    <source>
        <dbReference type="Proteomes" id="UP000476411"/>
    </source>
</evidence>
<reference evidence="2 3" key="1">
    <citation type="submission" date="2020-01" db="EMBL/GenBank/DDBJ databases">
        <title>Complete genome sequence of Chitinophaga sp. H33E-04 isolated from quinoa roots.</title>
        <authorList>
            <person name="Weon H.-Y."/>
            <person name="Lee S.A."/>
        </authorList>
    </citation>
    <scope>NUCLEOTIDE SEQUENCE [LARGE SCALE GENOMIC DNA]</scope>
    <source>
        <strain evidence="2 3">H33E-04</strain>
    </source>
</reference>
<sequence>MDFGGKLFRVLNGLGMFVTGILILYAFFFTVAAGALEMLMMTFLLAGVFFQALKTNALMRHLGNPAIPLKANTPQQVQSLAFFPIMLGLMVISSSFAMKDAASMDAMMDMFDEMNNGKMSVSEVARSLLYLQIISSAYGGLLLGNAVSSLIYLKQWKDDQQEKDESKNPEDLDF</sequence>
<keyword evidence="1" id="KW-0472">Membrane</keyword>
<name>A0A6B9ZFE2_9BACT</name>
<feature type="transmembrane region" description="Helical" evidence="1">
    <location>
        <begin position="34"/>
        <end position="53"/>
    </location>
</feature>
<proteinExistence type="predicted"/>
<organism evidence="2 3">
    <name type="scientific">Chitinophaga agri</name>
    <dbReference type="NCBI Taxonomy" id="2703787"/>
    <lineage>
        <taxon>Bacteria</taxon>
        <taxon>Pseudomonadati</taxon>
        <taxon>Bacteroidota</taxon>
        <taxon>Chitinophagia</taxon>
        <taxon>Chitinophagales</taxon>
        <taxon>Chitinophagaceae</taxon>
        <taxon>Chitinophaga</taxon>
    </lineage>
</organism>
<dbReference type="KEGG" id="chih:GWR21_16620"/>
<dbReference type="RefSeq" id="WP_162332840.1">
    <property type="nucleotide sequence ID" value="NZ_CP048113.1"/>
</dbReference>
<feature type="transmembrane region" description="Helical" evidence="1">
    <location>
        <begin position="129"/>
        <end position="153"/>
    </location>
</feature>
<gene>
    <name evidence="2" type="ORF">GWR21_16620</name>
</gene>
<dbReference type="AlphaFoldDB" id="A0A6B9ZFE2"/>
<keyword evidence="1" id="KW-1133">Transmembrane helix</keyword>